<gene>
    <name evidence="7 11" type="primary">fbp</name>
    <name evidence="11" type="ORF">OA50_00561</name>
</gene>
<comment type="caution">
    <text evidence="7">Lacks conserved residue(s) required for the propagation of feature annotation.</text>
</comment>
<feature type="binding site" evidence="7">
    <location>
        <position position="123"/>
    </location>
    <ligand>
        <name>Mg(2+)</name>
        <dbReference type="ChEBI" id="CHEBI:18420"/>
        <label>2</label>
    </ligand>
</feature>
<dbReference type="InterPro" id="IPR000146">
    <property type="entry name" value="FBPase_class-1"/>
</dbReference>
<dbReference type="PANTHER" id="PTHR11556:SF35">
    <property type="entry name" value="SEDOHEPTULOSE-1,7-BISPHOSPHATASE, CHLOROPLASTIC"/>
    <property type="match status" value="1"/>
</dbReference>
<dbReference type="PIRSF" id="PIRSF500210">
    <property type="entry name" value="FBPtase"/>
    <property type="match status" value="1"/>
</dbReference>
<dbReference type="GO" id="GO:0005829">
    <property type="term" value="C:cytosol"/>
    <property type="evidence" value="ECO:0007669"/>
    <property type="project" value="TreeGrafter"/>
</dbReference>
<dbReference type="InterPro" id="IPR033391">
    <property type="entry name" value="FBPase_N"/>
</dbReference>
<evidence type="ECO:0000256" key="6">
    <source>
        <dbReference type="ARBA" id="ARBA00024331"/>
    </source>
</evidence>
<keyword evidence="3 7" id="KW-0963">Cytoplasm</keyword>
<evidence type="ECO:0000313" key="11">
    <source>
        <dbReference type="EMBL" id="KHQ54727.1"/>
    </source>
</evidence>
<dbReference type="Gene3D" id="3.30.540.10">
    <property type="entry name" value="Fructose-1,6-Bisphosphatase, subunit A, domain 1"/>
    <property type="match status" value="1"/>
</dbReference>
<dbReference type="NCBIfam" id="NF006780">
    <property type="entry name" value="PRK09293.1-4"/>
    <property type="match status" value="1"/>
</dbReference>
<dbReference type="GO" id="GO:0000287">
    <property type="term" value="F:magnesium ion binding"/>
    <property type="evidence" value="ECO:0007669"/>
    <property type="project" value="UniProtKB-UniRule"/>
</dbReference>
<keyword evidence="4 7" id="KW-0378">Hydrolase</keyword>
<sequence>MQAPLKLDGDTAVTAPTLAAHLAGWAGEDPARRALAALLIRLAEASVPLAARLAQGHLTGDPTHVVGTNDSGDKQKALDMGAHDHFIRVLRDMSVARVLSEEAEEVETIDPDGAFDLAMDPIDGSGSIGIGAPLGALFAIFPAGDGFLRKGREMIAACYVSFGHSVDFGFSTGAGVDIATLDPVTGVFHVDTTAVTIKPETSTVAFNASNRRRWPEGLQRYTEDLLHGAEGPRGRDFNMRWIAAAVGDLHRILRRGGLFMYPGDTRPGYEDGFLRLAYEAFPIAYLIEQAGGAATDGQTAILDLSPAHLHDRVPLIFGSRDEVATLCDYLSPSD</sequence>
<feature type="binding site" evidence="7">
    <location>
        <position position="122"/>
    </location>
    <ligand>
        <name>Mg(2+)</name>
        <dbReference type="ChEBI" id="CHEBI:18420"/>
        <label>1</label>
    </ligand>
</feature>
<keyword evidence="7" id="KW-0460">Magnesium</keyword>
<dbReference type="GO" id="GO:0005986">
    <property type="term" value="P:sucrose biosynthetic process"/>
    <property type="evidence" value="ECO:0007669"/>
    <property type="project" value="TreeGrafter"/>
</dbReference>
<evidence type="ECO:0000256" key="4">
    <source>
        <dbReference type="ARBA" id="ARBA00022801"/>
    </source>
</evidence>
<evidence type="ECO:0000256" key="3">
    <source>
        <dbReference type="ARBA" id="ARBA00022490"/>
    </source>
</evidence>
<dbReference type="Pfam" id="PF18913">
    <property type="entry name" value="FBPase_C"/>
    <property type="match status" value="1"/>
</dbReference>
<dbReference type="InterPro" id="IPR044015">
    <property type="entry name" value="FBPase_C_dom"/>
</dbReference>
<evidence type="ECO:0000256" key="5">
    <source>
        <dbReference type="ARBA" id="ARBA00023277"/>
    </source>
</evidence>
<protein>
    <recommendedName>
        <fullName evidence="7">Fructose-1,6-bisphosphatase class 1</fullName>
        <shortName evidence="7">FBPase class 1</shortName>
        <ecNumber evidence="7">3.1.3.11</ecNumber>
    </recommendedName>
    <alternativeName>
        <fullName evidence="7">D-fructose-1,6-bisphosphate 1-phosphohydrolase class 1</fullName>
    </alternativeName>
</protein>
<feature type="binding site" evidence="7">
    <location>
        <position position="101"/>
    </location>
    <ligand>
        <name>Mg(2+)</name>
        <dbReference type="ChEBI" id="CHEBI:18420"/>
        <label>1</label>
    </ligand>
</feature>
<dbReference type="PATRIC" id="fig|1515334.3.peg.567"/>
<dbReference type="EMBL" id="JSUQ01000002">
    <property type="protein sequence ID" value="KHQ54727.1"/>
    <property type="molecule type" value="Genomic_DNA"/>
</dbReference>
<dbReference type="OrthoDB" id="9806756at2"/>
<comment type="caution">
    <text evidence="11">The sequence shown here is derived from an EMBL/GenBank/DDBJ whole genome shotgun (WGS) entry which is preliminary data.</text>
</comment>
<dbReference type="HAMAP" id="MF_01855">
    <property type="entry name" value="FBPase_class1"/>
    <property type="match status" value="1"/>
</dbReference>
<keyword evidence="5 7" id="KW-0119">Carbohydrate metabolism</keyword>
<dbReference type="PRINTS" id="PR00115">
    <property type="entry name" value="F16BPHPHTASE"/>
</dbReference>
<dbReference type="GO" id="GO:0030388">
    <property type="term" value="P:fructose 1,6-bisphosphate metabolic process"/>
    <property type="evidence" value="ECO:0007669"/>
    <property type="project" value="TreeGrafter"/>
</dbReference>
<dbReference type="GO" id="GO:0006002">
    <property type="term" value="P:fructose 6-phosphate metabolic process"/>
    <property type="evidence" value="ECO:0007669"/>
    <property type="project" value="TreeGrafter"/>
</dbReference>
<feature type="binding site" evidence="7">
    <location>
        <position position="120"/>
    </location>
    <ligand>
        <name>Mg(2+)</name>
        <dbReference type="ChEBI" id="CHEBI:18420"/>
        <label>2</label>
    </ligand>
</feature>
<dbReference type="AlphaFoldDB" id="A0A0B3S369"/>
<organism evidence="11 12">
    <name type="scientific">Mameliella alba</name>
    <dbReference type="NCBI Taxonomy" id="561184"/>
    <lineage>
        <taxon>Bacteria</taxon>
        <taxon>Pseudomonadati</taxon>
        <taxon>Pseudomonadota</taxon>
        <taxon>Alphaproteobacteria</taxon>
        <taxon>Rhodobacterales</taxon>
        <taxon>Roseobacteraceae</taxon>
        <taxon>Mameliella</taxon>
    </lineage>
</organism>
<evidence type="ECO:0000256" key="7">
    <source>
        <dbReference type="HAMAP-Rule" id="MF_01855"/>
    </source>
</evidence>
<dbReference type="InterPro" id="IPR028343">
    <property type="entry name" value="FBPtase"/>
</dbReference>
<comment type="subunit">
    <text evidence="7">Homotetramer.</text>
</comment>
<feature type="domain" description="Fructose-1-6-bisphosphatase class I N-terminal" evidence="9">
    <location>
        <begin position="32"/>
        <end position="189"/>
    </location>
</feature>
<dbReference type="GO" id="GO:0006000">
    <property type="term" value="P:fructose metabolic process"/>
    <property type="evidence" value="ECO:0007669"/>
    <property type="project" value="TreeGrafter"/>
</dbReference>
<dbReference type="STRING" id="561184.SAMN05216376_107187"/>
<reference evidence="11 12" key="1">
    <citation type="submission" date="2014-10" db="EMBL/GenBank/DDBJ databases">
        <title>Genome sequence of Ponticoccus sp. strain UMTAT08 isolated from clonal culture of toxic dinoflagellate Alexandrium tamiyavanichii.</title>
        <authorList>
            <person name="Gan H.Y."/>
            <person name="Muhd D.-D."/>
            <person name="Mohd Noor M.E."/>
            <person name="Yeong Y.S."/>
            <person name="Usup G."/>
        </authorList>
    </citation>
    <scope>NUCLEOTIDE SEQUENCE [LARGE SCALE GENOMIC DNA]</scope>
    <source>
        <strain evidence="11 12">UMTAT08</strain>
    </source>
</reference>
<comment type="catalytic activity">
    <reaction evidence="1 7">
        <text>beta-D-fructose 1,6-bisphosphate + H2O = beta-D-fructose 6-phosphate + phosphate</text>
        <dbReference type="Rhea" id="RHEA:11064"/>
        <dbReference type="ChEBI" id="CHEBI:15377"/>
        <dbReference type="ChEBI" id="CHEBI:32966"/>
        <dbReference type="ChEBI" id="CHEBI:43474"/>
        <dbReference type="ChEBI" id="CHEBI:57634"/>
        <dbReference type="EC" id="3.1.3.11"/>
    </reaction>
</comment>
<evidence type="ECO:0000256" key="2">
    <source>
        <dbReference type="ARBA" id="ARBA00010941"/>
    </source>
</evidence>
<comment type="pathway">
    <text evidence="6">Carbohydrate biosynthesis.</text>
</comment>
<feature type="binding site" evidence="7">
    <location>
        <position position="279"/>
    </location>
    <ligand>
        <name>Mg(2+)</name>
        <dbReference type="ChEBI" id="CHEBI:18420"/>
        <label>2</label>
    </ligand>
</feature>
<dbReference type="RefSeq" id="WP_043137087.1">
    <property type="nucleotide sequence ID" value="NZ_JSUQ01000002.1"/>
</dbReference>
<dbReference type="Proteomes" id="UP000030960">
    <property type="component" value="Unassembled WGS sequence"/>
</dbReference>
<evidence type="ECO:0000313" key="12">
    <source>
        <dbReference type="Proteomes" id="UP000030960"/>
    </source>
</evidence>
<feature type="binding site" evidence="7">
    <location>
        <position position="207"/>
    </location>
    <ligand>
        <name>substrate</name>
    </ligand>
</feature>
<feature type="binding site" evidence="7">
    <location>
        <position position="120"/>
    </location>
    <ligand>
        <name>Mg(2+)</name>
        <dbReference type="ChEBI" id="CHEBI:18420"/>
        <label>1</label>
    </ligand>
</feature>
<dbReference type="PIRSF" id="PIRSF000904">
    <property type="entry name" value="FBPtase_SBPase"/>
    <property type="match status" value="1"/>
</dbReference>
<dbReference type="CDD" id="cd00354">
    <property type="entry name" value="FBPase"/>
    <property type="match status" value="1"/>
</dbReference>
<dbReference type="GO" id="GO:0042132">
    <property type="term" value="F:fructose 1,6-bisphosphate 1-phosphatase activity"/>
    <property type="evidence" value="ECO:0007669"/>
    <property type="project" value="UniProtKB-UniRule"/>
</dbReference>
<comment type="cofactor">
    <cofactor evidence="7">
        <name>Mg(2+)</name>
        <dbReference type="ChEBI" id="CHEBI:18420"/>
    </cofactor>
    <text evidence="7">Binds 2 magnesium ions per subunit.</text>
</comment>
<dbReference type="SUPFAM" id="SSF56655">
    <property type="entry name" value="Carbohydrate phosphatase"/>
    <property type="match status" value="1"/>
</dbReference>
<dbReference type="PANTHER" id="PTHR11556">
    <property type="entry name" value="FRUCTOSE-1,6-BISPHOSPHATASE-RELATED"/>
    <property type="match status" value="1"/>
</dbReference>
<dbReference type="Gene3D" id="3.40.190.80">
    <property type="match status" value="1"/>
</dbReference>
<keyword evidence="12" id="KW-1185">Reference proteome</keyword>
<evidence type="ECO:0000256" key="8">
    <source>
        <dbReference type="RuleBase" id="RU000508"/>
    </source>
</evidence>
<keyword evidence="7" id="KW-0479">Metal-binding</keyword>
<evidence type="ECO:0000259" key="10">
    <source>
        <dbReference type="Pfam" id="PF18913"/>
    </source>
</evidence>
<proteinExistence type="inferred from homology"/>
<accession>A0A0B3S369</accession>
<comment type="similarity">
    <text evidence="2 7 8">Belongs to the FBPase class 1 family.</text>
</comment>
<feature type="domain" description="Fructose-1-6-bisphosphatase class 1 C-terminal" evidence="10">
    <location>
        <begin position="197"/>
        <end position="329"/>
    </location>
</feature>
<dbReference type="GO" id="GO:0006094">
    <property type="term" value="P:gluconeogenesis"/>
    <property type="evidence" value="ECO:0007669"/>
    <property type="project" value="UniProtKB-UniRule"/>
</dbReference>
<name>A0A0B3S369_9RHOB</name>
<comment type="subcellular location">
    <subcellularLocation>
        <location evidence="7">Cytoplasm</location>
    </subcellularLocation>
</comment>
<evidence type="ECO:0000259" key="9">
    <source>
        <dbReference type="Pfam" id="PF00316"/>
    </source>
</evidence>
<dbReference type="EC" id="3.1.3.11" evidence="7"/>
<evidence type="ECO:0000256" key="1">
    <source>
        <dbReference type="ARBA" id="ARBA00001273"/>
    </source>
</evidence>
<dbReference type="Pfam" id="PF00316">
    <property type="entry name" value="FBPase"/>
    <property type="match status" value="1"/>
</dbReference>